<proteinExistence type="predicted"/>
<sequence>MSLEPVPRLSSSSSIATELARLSLDLSGSGSVIRPGTLLDDYERLAIEAQLSRAVLRRSYSEPSPSRTAALQPEEIQAPAARRAENVERGQGQPAPCEPRARRLWLLEALKRVWCWLGLGLGGAWAGHGRNQERAMPVPQPPTPATRVCLLDYLR</sequence>
<gene>
    <name evidence="2" type="ORF">BRADI_2g53546v3</name>
</gene>
<evidence type="ECO:0000256" key="1">
    <source>
        <dbReference type="SAM" id="MobiDB-lite"/>
    </source>
</evidence>
<dbReference type="EMBL" id="CM000881">
    <property type="protein sequence ID" value="KQK10360.1"/>
    <property type="molecule type" value="Genomic_DNA"/>
</dbReference>
<feature type="region of interest" description="Disordered" evidence="1">
    <location>
        <begin position="61"/>
        <end position="95"/>
    </location>
</feature>
<dbReference type="AlphaFoldDB" id="A0A0Q3GH21"/>
<protein>
    <submittedName>
        <fullName evidence="2 3">Uncharacterized protein</fullName>
    </submittedName>
</protein>
<evidence type="ECO:0000313" key="4">
    <source>
        <dbReference type="Proteomes" id="UP000008810"/>
    </source>
</evidence>
<dbReference type="EnsemblPlants" id="KQK10360">
    <property type="protein sequence ID" value="KQK10360"/>
    <property type="gene ID" value="BRADI_2g53546v3"/>
</dbReference>
<dbReference type="PANTHER" id="PTHR48196">
    <property type="entry name" value="DUF630 DOMAIN-CONTAINING PROTEIN"/>
    <property type="match status" value="1"/>
</dbReference>
<reference evidence="2 3" key="1">
    <citation type="journal article" date="2010" name="Nature">
        <title>Genome sequencing and analysis of the model grass Brachypodium distachyon.</title>
        <authorList>
            <consortium name="International Brachypodium Initiative"/>
        </authorList>
    </citation>
    <scope>NUCLEOTIDE SEQUENCE [LARGE SCALE GENOMIC DNA]</scope>
    <source>
        <strain evidence="2 3">Bd21</strain>
    </source>
</reference>
<evidence type="ECO:0000313" key="3">
    <source>
        <dbReference type="EnsemblPlants" id="KQK10360"/>
    </source>
</evidence>
<accession>A0A0Q3GH21</accession>
<dbReference type="FunCoup" id="A0A0Q3GH21">
    <property type="interactions" value="31"/>
</dbReference>
<name>A0A0Q3GH21_BRADI</name>
<reference evidence="3" key="3">
    <citation type="submission" date="2018-08" db="UniProtKB">
        <authorList>
            <consortium name="EnsemblPlants"/>
        </authorList>
    </citation>
    <scope>IDENTIFICATION</scope>
    <source>
        <strain evidence="3">cv. Bd21</strain>
    </source>
</reference>
<evidence type="ECO:0000313" key="2">
    <source>
        <dbReference type="EMBL" id="KQK10360.1"/>
    </source>
</evidence>
<dbReference type="Gramene" id="KQK10360">
    <property type="protein sequence ID" value="KQK10360"/>
    <property type="gene ID" value="BRADI_2g53546v3"/>
</dbReference>
<dbReference type="InParanoid" id="A0A0Q3GH21"/>
<dbReference type="Proteomes" id="UP000008810">
    <property type="component" value="Chromosome 2"/>
</dbReference>
<organism evidence="2">
    <name type="scientific">Brachypodium distachyon</name>
    <name type="common">Purple false brome</name>
    <name type="synonym">Trachynia distachya</name>
    <dbReference type="NCBI Taxonomy" id="15368"/>
    <lineage>
        <taxon>Eukaryota</taxon>
        <taxon>Viridiplantae</taxon>
        <taxon>Streptophyta</taxon>
        <taxon>Embryophyta</taxon>
        <taxon>Tracheophyta</taxon>
        <taxon>Spermatophyta</taxon>
        <taxon>Magnoliopsida</taxon>
        <taxon>Liliopsida</taxon>
        <taxon>Poales</taxon>
        <taxon>Poaceae</taxon>
        <taxon>BOP clade</taxon>
        <taxon>Pooideae</taxon>
        <taxon>Stipodae</taxon>
        <taxon>Brachypodieae</taxon>
        <taxon>Brachypodium</taxon>
    </lineage>
</organism>
<reference evidence="2" key="2">
    <citation type="submission" date="2017-06" db="EMBL/GenBank/DDBJ databases">
        <title>WGS assembly of Brachypodium distachyon.</title>
        <authorList>
            <consortium name="The International Brachypodium Initiative"/>
            <person name="Lucas S."/>
            <person name="Harmon-Smith M."/>
            <person name="Lail K."/>
            <person name="Tice H."/>
            <person name="Grimwood J."/>
            <person name="Bruce D."/>
            <person name="Barry K."/>
            <person name="Shu S."/>
            <person name="Lindquist E."/>
            <person name="Wang M."/>
            <person name="Pitluck S."/>
            <person name="Vogel J.P."/>
            <person name="Garvin D.F."/>
            <person name="Mockler T.C."/>
            <person name="Schmutz J."/>
            <person name="Rokhsar D."/>
            <person name="Bevan M.W."/>
        </authorList>
    </citation>
    <scope>NUCLEOTIDE SEQUENCE</scope>
    <source>
        <strain evidence="2">Bd21</strain>
    </source>
</reference>
<dbReference type="OrthoDB" id="1707312at2759"/>
<keyword evidence="4" id="KW-1185">Reference proteome</keyword>
<dbReference type="PANTHER" id="PTHR48196:SF2">
    <property type="entry name" value="OS01G0822100 PROTEIN"/>
    <property type="match status" value="1"/>
</dbReference>